<evidence type="ECO:0000256" key="7">
    <source>
        <dbReference type="SAM" id="SignalP"/>
    </source>
</evidence>
<feature type="signal peptide" evidence="7">
    <location>
        <begin position="1"/>
        <end position="24"/>
    </location>
</feature>
<dbReference type="EMBL" id="DMAI01000344">
    <property type="protein sequence ID" value="HAE49884.1"/>
    <property type="molecule type" value="Genomic_DNA"/>
</dbReference>
<dbReference type="PANTHER" id="PTHR30632:SF0">
    <property type="entry name" value="SULFATE-BINDING PROTEIN"/>
    <property type="match status" value="1"/>
</dbReference>
<comment type="subunit">
    <text evidence="5">The complex is composed of two ATP-binding proteins (ModC), two transmembrane proteins (ModB) and a solute-binding protein (ModA).</text>
</comment>
<keyword evidence="3 6" id="KW-0479">Metal-binding</keyword>
<feature type="binding site" evidence="6">
    <location>
        <position position="63"/>
    </location>
    <ligand>
        <name>molybdate</name>
        <dbReference type="ChEBI" id="CHEBI:36264"/>
    </ligand>
</feature>
<dbReference type="GO" id="GO:0015689">
    <property type="term" value="P:molybdate ion transport"/>
    <property type="evidence" value="ECO:0007669"/>
    <property type="project" value="InterPro"/>
</dbReference>
<dbReference type="AlphaFoldDB" id="A0A3B9IPT7"/>
<comment type="caution">
    <text evidence="8">The sequence shown here is derived from an EMBL/GenBank/DDBJ whole genome shotgun (WGS) entry which is preliminary data.</text>
</comment>
<comment type="similarity">
    <text evidence="1">Belongs to the bacterial solute-binding protein ModA family.</text>
</comment>
<dbReference type="PIRSF" id="PIRSF004846">
    <property type="entry name" value="ModA"/>
    <property type="match status" value="1"/>
</dbReference>
<evidence type="ECO:0000256" key="6">
    <source>
        <dbReference type="PIRSR" id="PIRSR004846-1"/>
    </source>
</evidence>
<dbReference type="Proteomes" id="UP000257706">
    <property type="component" value="Unassembled WGS sequence"/>
</dbReference>
<feature type="binding site" evidence="6">
    <location>
        <position position="179"/>
    </location>
    <ligand>
        <name>molybdate</name>
        <dbReference type="ChEBI" id="CHEBI:36264"/>
    </ligand>
</feature>
<dbReference type="NCBIfam" id="TIGR01256">
    <property type="entry name" value="modA"/>
    <property type="match status" value="1"/>
</dbReference>
<dbReference type="InterPro" id="IPR050682">
    <property type="entry name" value="ModA/WtpA"/>
</dbReference>
<name>A0A3B9IPT7_9PROT</name>
<feature type="chain" id="PRO_5017761068" evidence="7">
    <location>
        <begin position="25"/>
        <end position="265"/>
    </location>
</feature>
<dbReference type="GO" id="GO:0030973">
    <property type="term" value="F:molybdate ion binding"/>
    <property type="evidence" value="ECO:0007669"/>
    <property type="project" value="TreeGrafter"/>
</dbReference>
<evidence type="ECO:0000256" key="4">
    <source>
        <dbReference type="ARBA" id="ARBA00022729"/>
    </source>
</evidence>
<organism evidence="8 9">
    <name type="scientific">Tistrella mobilis</name>
    <dbReference type="NCBI Taxonomy" id="171437"/>
    <lineage>
        <taxon>Bacteria</taxon>
        <taxon>Pseudomonadati</taxon>
        <taxon>Pseudomonadota</taxon>
        <taxon>Alphaproteobacteria</taxon>
        <taxon>Geminicoccales</taxon>
        <taxon>Geminicoccaceae</taxon>
        <taxon>Tistrella</taxon>
    </lineage>
</organism>
<evidence type="ECO:0000313" key="9">
    <source>
        <dbReference type="Proteomes" id="UP000257706"/>
    </source>
</evidence>
<protein>
    <submittedName>
        <fullName evidence="8">Molybdate ABC transporter substrate-binding protein</fullName>
    </submittedName>
</protein>
<accession>A0A3B9IPT7</accession>
<dbReference type="Pfam" id="PF13531">
    <property type="entry name" value="SBP_bac_11"/>
    <property type="match status" value="1"/>
</dbReference>
<evidence type="ECO:0000313" key="8">
    <source>
        <dbReference type="EMBL" id="HAE49884.1"/>
    </source>
</evidence>
<dbReference type="GO" id="GO:0046872">
    <property type="term" value="F:metal ion binding"/>
    <property type="evidence" value="ECO:0007669"/>
    <property type="project" value="UniProtKB-KW"/>
</dbReference>
<keyword evidence="4 7" id="KW-0732">Signal</keyword>
<feature type="binding site" evidence="6">
    <location>
        <position position="197"/>
    </location>
    <ligand>
        <name>molybdate</name>
        <dbReference type="ChEBI" id="CHEBI:36264"/>
    </ligand>
</feature>
<dbReference type="GO" id="GO:1901359">
    <property type="term" value="F:tungstate binding"/>
    <property type="evidence" value="ECO:0007669"/>
    <property type="project" value="UniProtKB-ARBA"/>
</dbReference>
<dbReference type="FunFam" id="3.40.190.10:FF:000035">
    <property type="entry name" value="Molybdate ABC transporter substrate-binding protein"/>
    <property type="match status" value="1"/>
</dbReference>
<evidence type="ECO:0000256" key="1">
    <source>
        <dbReference type="ARBA" id="ARBA00009175"/>
    </source>
</evidence>
<dbReference type="InterPro" id="IPR005950">
    <property type="entry name" value="ModA"/>
</dbReference>
<dbReference type="PANTHER" id="PTHR30632">
    <property type="entry name" value="MOLYBDATE-BINDING PERIPLASMIC PROTEIN"/>
    <property type="match status" value="1"/>
</dbReference>
<dbReference type="SUPFAM" id="SSF53850">
    <property type="entry name" value="Periplasmic binding protein-like II"/>
    <property type="match status" value="1"/>
</dbReference>
<proteinExistence type="inferred from homology"/>
<dbReference type="Gene3D" id="3.40.190.10">
    <property type="entry name" value="Periplasmic binding protein-like II"/>
    <property type="match status" value="2"/>
</dbReference>
<gene>
    <name evidence="8" type="primary">modA</name>
    <name evidence="8" type="ORF">DCK97_20945</name>
</gene>
<sequence length="265" mass="27093">MKAFLTGLLLAALAVTTSQSRAEAADRPLLVFAAASLAEVMDEAGKGFVAKGGEAPQVSLAGSGTLARQIIAGAPATLFISAHPKWVDEVEKAGLTREIRPYAANRVVLVVAKDSGATPPADDGDAALSATIDAVIGADGRLAIGDPASVPAGQYARDALTSLGIWSKIEPRTAPVENVRVALSLVARGEAPAGIVYASDAAAEPDVKVLAVLPERLHQPVRYPAALLGGADEEAAPSAVAFLDYLTGPEGADILRRHGLEPIAK</sequence>
<keyword evidence="2 6" id="KW-0500">Molybdenum</keyword>
<feature type="binding site" evidence="6">
    <location>
        <position position="36"/>
    </location>
    <ligand>
        <name>molybdate</name>
        <dbReference type="ChEBI" id="CHEBI:36264"/>
    </ligand>
</feature>
<evidence type="ECO:0000256" key="3">
    <source>
        <dbReference type="ARBA" id="ARBA00022723"/>
    </source>
</evidence>
<evidence type="ECO:0000256" key="2">
    <source>
        <dbReference type="ARBA" id="ARBA00022505"/>
    </source>
</evidence>
<feature type="binding site" evidence="6">
    <location>
        <position position="152"/>
    </location>
    <ligand>
        <name>molybdate</name>
        <dbReference type="ChEBI" id="CHEBI:36264"/>
    </ligand>
</feature>
<reference evidence="8 9" key="1">
    <citation type="journal article" date="2018" name="Nat. Biotechnol.">
        <title>A standardized bacterial taxonomy based on genome phylogeny substantially revises the tree of life.</title>
        <authorList>
            <person name="Parks D.H."/>
            <person name="Chuvochina M."/>
            <person name="Waite D.W."/>
            <person name="Rinke C."/>
            <person name="Skarshewski A."/>
            <person name="Chaumeil P.A."/>
            <person name="Hugenholtz P."/>
        </authorList>
    </citation>
    <scope>NUCLEOTIDE SEQUENCE [LARGE SCALE GENOMIC DNA]</scope>
    <source>
        <strain evidence="8">UBA8739</strain>
    </source>
</reference>
<evidence type="ECO:0000256" key="5">
    <source>
        <dbReference type="ARBA" id="ARBA00062515"/>
    </source>
</evidence>